<dbReference type="EMBL" id="JACHIM010000005">
    <property type="protein sequence ID" value="MBB5074073.1"/>
    <property type="molecule type" value="Genomic_DNA"/>
</dbReference>
<evidence type="ECO:0000313" key="1">
    <source>
        <dbReference type="EMBL" id="MBB5074073.1"/>
    </source>
</evidence>
<organism evidence="1 2">
    <name type="scientific">Bartonella callosciuri</name>
    <dbReference type="NCBI Taxonomy" id="686223"/>
    <lineage>
        <taxon>Bacteria</taxon>
        <taxon>Pseudomonadati</taxon>
        <taxon>Pseudomonadota</taxon>
        <taxon>Alphaproteobacteria</taxon>
        <taxon>Hyphomicrobiales</taxon>
        <taxon>Bartonellaceae</taxon>
        <taxon>Bartonella</taxon>
    </lineage>
</organism>
<reference evidence="1 2" key="1">
    <citation type="submission" date="2020-08" db="EMBL/GenBank/DDBJ databases">
        <title>Genomic Encyclopedia of Type Strains, Phase IV (KMG-IV): sequencing the most valuable type-strain genomes for metagenomic binning, comparative biology and taxonomic classification.</title>
        <authorList>
            <person name="Goeker M."/>
        </authorList>
    </citation>
    <scope>NUCLEOTIDE SEQUENCE [LARGE SCALE GENOMIC DNA]</scope>
    <source>
        <strain evidence="1 2">DSM 28538</strain>
    </source>
</reference>
<proteinExistence type="predicted"/>
<gene>
    <name evidence="1" type="ORF">HNQ69_001207</name>
</gene>
<protein>
    <submittedName>
        <fullName evidence="1">Uncharacterized protein</fullName>
    </submittedName>
</protein>
<sequence>MRNSRIINLPKPEEIEQLSFKPQVELEALTQEKSTEAHQMRFEHFDEEAREYLRFFMESTKKQLDDVSRVFLA</sequence>
<evidence type="ECO:0000313" key="2">
    <source>
        <dbReference type="Proteomes" id="UP000561417"/>
    </source>
</evidence>
<comment type="caution">
    <text evidence="1">The sequence shown here is derived from an EMBL/GenBank/DDBJ whole genome shotgun (WGS) entry which is preliminary data.</text>
</comment>
<name>A0A840NVW9_9HYPH</name>
<dbReference type="AlphaFoldDB" id="A0A840NVW9"/>
<dbReference type="RefSeq" id="WP_183229051.1">
    <property type="nucleotide sequence ID" value="NZ_JACHIM010000005.1"/>
</dbReference>
<dbReference type="Proteomes" id="UP000561417">
    <property type="component" value="Unassembled WGS sequence"/>
</dbReference>
<keyword evidence="2" id="KW-1185">Reference proteome</keyword>
<accession>A0A840NVW9</accession>